<dbReference type="AlphaFoldDB" id="A0A6M3L703"/>
<organism evidence="1">
    <name type="scientific">viral metagenome</name>
    <dbReference type="NCBI Taxonomy" id="1070528"/>
    <lineage>
        <taxon>unclassified sequences</taxon>
        <taxon>metagenomes</taxon>
        <taxon>organismal metagenomes</taxon>
    </lineage>
</organism>
<reference evidence="1" key="1">
    <citation type="submission" date="2020-03" db="EMBL/GenBank/DDBJ databases">
        <title>The deep terrestrial virosphere.</title>
        <authorList>
            <person name="Holmfeldt K."/>
            <person name="Nilsson E."/>
            <person name="Simone D."/>
            <person name="Lopez-Fernandez M."/>
            <person name="Wu X."/>
            <person name="de Brujin I."/>
            <person name="Lundin D."/>
            <person name="Andersson A."/>
            <person name="Bertilsson S."/>
            <person name="Dopson M."/>
        </authorList>
    </citation>
    <scope>NUCLEOTIDE SEQUENCE</scope>
    <source>
        <strain evidence="1">MM415B02377</strain>
    </source>
</reference>
<proteinExistence type="predicted"/>
<name>A0A6M3L703_9ZZZZ</name>
<protein>
    <submittedName>
        <fullName evidence="1">Putative baseplate wedge initiator</fullName>
    </submittedName>
</protein>
<dbReference type="PANTHER" id="PTHR42535">
    <property type="entry name" value="OOKINETE PROTEIN, PUTATIVE-RELATED"/>
    <property type="match status" value="1"/>
</dbReference>
<dbReference type="InterPro" id="IPR013320">
    <property type="entry name" value="ConA-like_dom_sf"/>
</dbReference>
<sequence length="1053" mass="114869">MAIDDKEYQYKAISLTGKWRPVVDGTQLAEGDFQTLTNMRYSEVSPKSVEGMAKINTSVMNATYLKTRTAIQFKKEKPAESHVLVQAWNSGVTASQVLQNTTAIPSQGAFSATALHTDTSGANTGRFSTWPDGCAAYANEKDTMVWGGDEYRCAGMIIGDLSNTVLYDYTEKINNTLTDANNVATMYRTSTPGGIDSDTMLMLHLNNNITDSSPTTPHTVTNNNATFSSSTYKFGYSGYFNGTTANLTVPDDPDFDLSGGIFTLDFWMYMSPQAVRTVYYRETNATNYMSVYVSGGSSPLYNGALYMDIVIAGSTDLQLVSGTLVNSTWYHVEIVENGNSYYMFINGELVSSASSAVRPAAYNSLVYIGSNDTPANFFKGYLDEIRLSDVARHTSAFTSPTAEYGDTTADISYCYVASVLPIKGAKFYVATANATASTAEVYYWANNQWNTVTTLADGTASGGATLAQTGSITFDTTVSTAKIKSYNKIVAYWYLFKFSSVDSTTTVSYITLDAPFQSVKDLWDGAPRSILSGILNKGSDIDNTINLMTQDYDSSDASTYTAAGAMTSSHYILVGFAERVMGLEIGIGAANAANTNAANMTVRYWNGSTWTSVGTITDGTLSGAVSLAQSGAVTWDPPLETQEFRHSVAGGENLHYYKISLNATLSATVNIDYIYGISAQKSILGYKFPVMWQNRPVLGCEKSYRKNMLMIGGKNTICVFNGSDTAELYFGDDTELTAAGSVFSRFGGDLYDNLVVCKADEVWIVDGASPSDYKQFKIGEGFGCVAPQTFQVCNLGYEIVPGINKQIAIWQTATSVVMFDGATLLPISGDVANYFDKSKAECINSAMVHKSSAFYDERDREYHWLFANGSNTTLNMELVFDLLTKKWYRIDRGTGKYLQCGMSVRDTNGDKYNYGFIDTGYMERLENGTNFDETSITSTLKTGDLPLAGWMQETEIRHVKNIVKAKASTGTTTLSITHYGDTNTTGDTAEAFYLRSTTSRVVQQSKSVKWGPATFHGFQLSITMTGQATTLEPIGLGVLYKTVRISTLINNGY</sequence>
<dbReference type="Pfam" id="PF13385">
    <property type="entry name" value="Laminin_G_3"/>
    <property type="match status" value="1"/>
</dbReference>
<dbReference type="EMBL" id="MT142911">
    <property type="protein sequence ID" value="QJA90420.1"/>
    <property type="molecule type" value="Genomic_DNA"/>
</dbReference>
<gene>
    <name evidence="1" type="ORF">MM415B02377_0005</name>
</gene>
<dbReference type="PANTHER" id="PTHR42535:SF2">
    <property type="entry name" value="CHROMOSOME UNDETERMINED SCAFFOLD_146, WHOLE GENOME SHOTGUN SEQUENCE"/>
    <property type="match status" value="1"/>
</dbReference>
<accession>A0A6M3L703</accession>
<dbReference type="SUPFAM" id="SSF49899">
    <property type="entry name" value="Concanavalin A-like lectins/glucanases"/>
    <property type="match status" value="1"/>
</dbReference>
<dbReference type="Gene3D" id="2.60.120.200">
    <property type="match status" value="1"/>
</dbReference>
<evidence type="ECO:0000313" key="1">
    <source>
        <dbReference type="EMBL" id="QJA90420.1"/>
    </source>
</evidence>